<feature type="transmembrane region" description="Helical" evidence="6">
    <location>
        <begin position="124"/>
        <end position="144"/>
    </location>
</feature>
<feature type="transmembrane region" description="Helical" evidence="6">
    <location>
        <begin position="221"/>
        <end position="243"/>
    </location>
</feature>
<comment type="subcellular location">
    <subcellularLocation>
        <location evidence="1">Membrane</location>
        <topology evidence="1">Multi-pass membrane protein</topology>
    </subcellularLocation>
</comment>
<dbReference type="EMBL" id="AEUD01000002">
    <property type="protein sequence ID" value="EGD56521.1"/>
    <property type="molecule type" value="Genomic_DNA"/>
</dbReference>
<keyword evidence="4 6" id="KW-1133">Transmembrane helix</keyword>
<dbReference type="RefSeq" id="WP_009677905.1">
    <property type="nucleotide sequence ID" value="NZ_AEUD01000002.1"/>
</dbReference>
<feature type="transmembrane region" description="Helical" evidence="6">
    <location>
        <begin position="60"/>
        <end position="79"/>
    </location>
</feature>
<dbReference type="Proteomes" id="UP000035065">
    <property type="component" value="Unassembled WGS sequence"/>
</dbReference>
<dbReference type="STRING" id="644548.SCNU_03182"/>
<dbReference type="InterPro" id="IPR005226">
    <property type="entry name" value="UPF0014_fam"/>
</dbReference>
<protein>
    <recommendedName>
        <fullName evidence="9">ABC transport system permease protein</fullName>
    </recommendedName>
</protein>
<keyword evidence="3 6" id="KW-0812">Transmembrane</keyword>
<evidence type="ECO:0000256" key="2">
    <source>
        <dbReference type="ARBA" id="ARBA00005268"/>
    </source>
</evidence>
<sequence length="253" mass="25902">MPHVHAPVNTLVGVLLLAVLATGVLWAYGVPQRWAPIGAVARGLVQLTVLSVILSGVIRHGALVALFVTVMFGVAVFTATRRLAADGRSLWPVLGTVALGMGAGVGAVLVIVFASGALELTARYALALAGIVIGNAMTSATLTGRRLTEAIVDRWTEVEGWLALGATPRQATVSMARQAVHNAMIPATDQAKTTGLVTLPGAFVGAIFGGLSPIEAGRFQIIVLASILAAGAVTSVVIAHVMSPVRTKPVPVS</sequence>
<feature type="transmembrane region" description="Helical" evidence="6">
    <location>
        <begin position="91"/>
        <end position="118"/>
    </location>
</feature>
<accession>F1YFU4</accession>
<dbReference type="AlphaFoldDB" id="F1YFU4"/>
<name>F1YFU4_9ACTN</name>
<reference evidence="7 8" key="1">
    <citation type="journal article" date="2011" name="J. Bacteriol.">
        <title>Draft Genome Sequence of Gordonia neofelifaecis NRRL B-59395, a Cholesterol-Degrading Actinomycete.</title>
        <authorList>
            <person name="Ge F."/>
            <person name="Li W."/>
            <person name="Chen G."/>
            <person name="Liu Y."/>
            <person name="Zhang G."/>
            <person name="Yong B."/>
            <person name="Wang Q."/>
            <person name="Wang N."/>
            <person name="Huang Z."/>
            <person name="Li W."/>
            <person name="Wang J."/>
            <person name="Wu C."/>
            <person name="Xie Q."/>
            <person name="Liu G."/>
        </authorList>
    </citation>
    <scope>NUCLEOTIDE SEQUENCE [LARGE SCALE GENOMIC DNA]</scope>
    <source>
        <strain evidence="7 8">NRRL B-59395</strain>
    </source>
</reference>
<evidence type="ECO:0008006" key="9">
    <source>
        <dbReference type="Google" id="ProtNLM"/>
    </source>
</evidence>
<dbReference type="Pfam" id="PF03649">
    <property type="entry name" value="UPF0014"/>
    <property type="match status" value="1"/>
</dbReference>
<keyword evidence="8" id="KW-1185">Reference proteome</keyword>
<comment type="similarity">
    <text evidence="2">Belongs to the UPF0014 family.</text>
</comment>
<organism evidence="7 8">
    <name type="scientific">Gordonia neofelifaecis NRRL B-59395</name>
    <dbReference type="NCBI Taxonomy" id="644548"/>
    <lineage>
        <taxon>Bacteria</taxon>
        <taxon>Bacillati</taxon>
        <taxon>Actinomycetota</taxon>
        <taxon>Actinomycetes</taxon>
        <taxon>Mycobacteriales</taxon>
        <taxon>Gordoniaceae</taxon>
        <taxon>Gordonia</taxon>
    </lineage>
</organism>
<evidence type="ECO:0000256" key="1">
    <source>
        <dbReference type="ARBA" id="ARBA00004141"/>
    </source>
</evidence>
<dbReference type="eggNOG" id="COG0390">
    <property type="taxonomic scope" value="Bacteria"/>
</dbReference>
<dbReference type="PANTHER" id="PTHR30028:SF0">
    <property type="entry name" value="PROTEIN ALUMINUM SENSITIVE 3"/>
    <property type="match status" value="1"/>
</dbReference>
<comment type="caution">
    <text evidence="7">The sequence shown here is derived from an EMBL/GenBank/DDBJ whole genome shotgun (WGS) entry which is preliminary data.</text>
</comment>
<gene>
    <name evidence="7" type="ORF">SCNU_03182</name>
</gene>
<evidence type="ECO:0000256" key="6">
    <source>
        <dbReference type="SAM" id="Phobius"/>
    </source>
</evidence>
<keyword evidence="5 6" id="KW-0472">Membrane</keyword>
<evidence type="ECO:0000313" key="7">
    <source>
        <dbReference type="EMBL" id="EGD56521.1"/>
    </source>
</evidence>
<dbReference type="GO" id="GO:0005886">
    <property type="term" value="C:plasma membrane"/>
    <property type="evidence" value="ECO:0007669"/>
    <property type="project" value="TreeGrafter"/>
</dbReference>
<evidence type="ECO:0000256" key="3">
    <source>
        <dbReference type="ARBA" id="ARBA00022692"/>
    </source>
</evidence>
<proteinExistence type="inferred from homology"/>
<evidence type="ECO:0000313" key="8">
    <source>
        <dbReference type="Proteomes" id="UP000035065"/>
    </source>
</evidence>
<feature type="transmembrane region" description="Helical" evidence="6">
    <location>
        <begin position="6"/>
        <end position="27"/>
    </location>
</feature>
<evidence type="ECO:0000256" key="4">
    <source>
        <dbReference type="ARBA" id="ARBA00022989"/>
    </source>
</evidence>
<dbReference type="PANTHER" id="PTHR30028">
    <property type="entry name" value="UPF0014 INNER MEMBRANE PROTEIN YBBM-RELATED"/>
    <property type="match status" value="1"/>
</dbReference>
<evidence type="ECO:0000256" key="5">
    <source>
        <dbReference type="ARBA" id="ARBA00023136"/>
    </source>
</evidence>
<dbReference type="OrthoDB" id="3212530at2"/>